<dbReference type="Pfam" id="PF09648">
    <property type="entry name" value="YycI"/>
    <property type="match status" value="1"/>
</dbReference>
<proteinExistence type="predicted"/>
<gene>
    <name evidence="2" type="ORF">FPZ44_18740</name>
</gene>
<protein>
    <recommendedName>
        <fullName evidence="1">Regulatory protein YycH-like domain-containing protein</fullName>
    </recommendedName>
</protein>
<evidence type="ECO:0000313" key="3">
    <source>
        <dbReference type="Proteomes" id="UP000318102"/>
    </source>
</evidence>
<organism evidence="2 3">
    <name type="scientific">Paenibacillus agilis</name>
    <dbReference type="NCBI Taxonomy" id="3020863"/>
    <lineage>
        <taxon>Bacteria</taxon>
        <taxon>Bacillati</taxon>
        <taxon>Bacillota</taxon>
        <taxon>Bacilli</taxon>
        <taxon>Bacillales</taxon>
        <taxon>Paenibacillaceae</taxon>
        <taxon>Paenibacillus</taxon>
    </lineage>
</organism>
<feature type="domain" description="Regulatory protein YycH-like" evidence="1">
    <location>
        <begin position="50"/>
        <end position="231"/>
    </location>
</feature>
<dbReference type="GO" id="GO:0016020">
    <property type="term" value="C:membrane"/>
    <property type="evidence" value="ECO:0007669"/>
    <property type="project" value="InterPro"/>
</dbReference>
<dbReference type="Gene3D" id="2.40.128.690">
    <property type="entry name" value="YycH protein, domain 3-like"/>
    <property type="match status" value="1"/>
</dbReference>
<dbReference type="EMBL" id="VNJK01000002">
    <property type="protein sequence ID" value="TVX89787.1"/>
    <property type="molecule type" value="Genomic_DNA"/>
</dbReference>
<evidence type="ECO:0000313" key="2">
    <source>
        <dbReference type="EMBL" id="TVX89787.1"/>
    </source>
</evidence>
<name>A0A559IQ66_9BACL</name>
<keyword evidence="3" id="KW-1185">Reference proteome</keyword>
<dbReference type="RefSeq" id="WP_144992610.1">
    <property type="nucleotide sequence ID" value="NZ_VNJK01000002.1"/>
</dbReference>
<dbReference type="AlphaFoldDB" id="A0A559IQ66"/>
<accession>A0A559IQ66</accession>
<dbReference type="OrthoDB" id="2388036at2"/>
<evidence type="ECO:0000259" key="1">
    <source>
        <dbReference type="Pfam" id="PF09648"/>
    </source>
</evidence>
<comment type="caution">
    <text evidence="2">The sequence shown here is derived from an EMBL/GenBank/DDBJ whole genome shotgun (WGS) entry which is preliminary data.</text>
</comment>
<sequence length="248" mass="29027">MDWGRAKSILIYAFLALNIVLGYQLWHDISERMHSDKDWRSLSAETIRTMEEKQIQIKGPIPSETPSLREITYRYTVKQDQHKPLKYKEHSKVIFSHQETIAALKDEVPHIEEYWYDDSYRDNMFVLHQMMPTGFPIFDVRLDLFYDNQKITSYRQQYMELVESDEAPAQTVLPASKALGKLIEDHLPENSVIKSIKLGYHGQQFDTDIQVAAPVWRVVLENGNDIYYVSANNAAVEHYQVDKKEKEA</sequence>
<reference evidence="2 3" key="1">
    <citation type="submission" date="2019-07" db="EMBL/GenBank/DDBJ databases">
        <authorList>
            <person name="Kim J."/>
        </authorList>
    </citation>
    <scope>NUCLEOTIDE SEQUENCE [LARGE SCALE GENOMIC DNA]</scope>
    <source>
        <strain evidence="2 3">N4</strain>
    </source>
</reference>
<dbReference type="Proteomes" id="UP000318102">
    <property type="component" value="Unassembled WGS sequence"/>
</dbReference>
<dbReference type="InterPro" id="IPR018604">
    <property type="entry name" value="YycI-like"/>
</dbReference>